<dbReference type="EMBL" id="VGJX01000029">
    <property type="protein sequence ID" value="MBM3273698.1"/>
    <property type="molecule type" value="Genomic_DNA"/>
</dbReference>
<keyword evidence="1" id="KW-0472">Membrane</keyword>
<keyword evidence="1" id="KW-1133">Transmembrane helix</keyword>
<sequence length="90" mass="10052">MWEALVGLAERLWDAYLNWVTPLFPILQWGVAIGGLMVIVGWGVKKIARQMMDCPNCGRVIPRSWNPCRMCGHAREQAESSAPDPVKTGN</sequence>
<dbReference type="Proteomes" id="UP000703893">
    <property type="component" value="Unassembled WGS sequence"/>
</dbReference>
<evidence type="ECO:0008006" key="4">
    <source>
        <dbReference type="Google" id="ProtNLM"/>
    </source>
</evidence>
<evidence type="ECO:0000313" key="2">
    <source>
        <dbReference type="EMBL" id="MBM3273698.1"/>
    </source>
</evidence>
<name>A0A937X0I3_9BACT</name>
<evidence type="ECO:0000313" key="3">
    <source>
        <dbReference type="Proteomes" id="UP000703893"/>
    </source>
</evidence>
<reference evidence="2 3" key="1">
    <citation type="submission" date="2019-03" db="EMBL/GenBank/DDBJ databases">
        <title>Lake Tanganyika Metagenome-Assembled Genomes (MAGs).</title>
        <authorList>
            <person name="Tran P."/>
        </authorList>
    </citation>
    <scope>NUCLEOTIDE SEQUENCE [LARGE SCALE GENOMIC DNA]</scope>
    <source>
        <strain evidence="2">K_DeepCast_65m_m2_236</strain>
    </source>
</reference>
<comment type="caution">
    <text evidence="2">The sequence shown here is derived from an EMBL/GenBank/DDBJ whole genome shotgun (WGS) entry which is preliminary data.</text>
</comment>
<dbReference type="AlphaFoldDB" id="A0A937X0I3"/>
<protein>
    <recommendedName>
        <fullName evidence="4">Zinc ribbon domain-containing protein</fullName>
    </recommendedName>
</protein>
<organism evidence="2 3">
    <name type="scientific">Candidatus Tanganyikabacteria bacterium</name>
    <dbReference type="NCBI Taxonomy" id="2961651"/>
    <lineage>
        <taxon>Bacteria</taxon>
        <taxon>Bacillati</taxon>
        <taxon>Candidatus Sericytochromatia</taxon>
        <taxon>Candidatus Tanganyikabacteria</taxon>
    </lineage>
</organism>
<feature type="transmembrane region" description="Helical" evidence="1">
    <location>
        <begin position="26"/>
        <end position="44"/>
    </location>
</feature>
<keyword evidence="1" id="KW-0812">Transmembrane</keyword>
<accession>A0A937X0I3</accession>
<evidence type="ECO:0000256" key="1">
    <source>
        <dbReference type="SAM" id="Phobius"/>
    </source>
</evidence>
<proteinExistence type="predicted"/>
<gene>
    <name evidence="2" type="ORF">FJZ00_00990</name>
</gene>